<protein>
    <submittedName>
        <fullName evidence="2">Uncharacterized protein</fullName>
    </submittedName>
</protein>
<feature type="compositionally biased region" description="Low complexity" evidence="1">
    <location>
        <begin position="1"/>
        <end position="19"/>
    </location>
</feature>
<proteinExistence type="predicted"/>
<sequence>MEVTTRSTQARRQTASSSAIPARKDDRPPASVDVPSSTQMRKRKAERSLSNPPKQRHACCDDPPRIPCGLQMPFQVPKANDNVGEERATSFSNPGPSTLSLHDLIRRHQQLYVHPLQWTSKHLHVLACQFVDQSRVSKAPLKDVTNRSSQQSSRTHRNAPSQNVKKALASLRSHSNNDKLRDWAIEDLMAAYDFHHQTGRNSREGDGLLLRYGPHDQVLLQVDAFSRSHVSVAYLDLDRIESLRTNTVYTRSYRKLFQKWPDNEPVKEILKAKLRQIQPSKRQYDPFILAVLVALAQAKRRSCATQSSAKAPTSILQLDARTKLSHTTDPTASFTQVHVLATSTCELTRLWAFTARFPASFLNKFDDPSQAFQADPVIISCSEIPLLSASAATDILDKIFGSSDQTLYKEDS</sequence>
<organism evidence="2 3">
    <name type="scientific">Fusarium langsethiae</name>
    <dbReference type="NCBI Taxonomy" id="179993"/>
    <lineage>
        <taxon>Eukaryota</taxon>
        <taxon>Fungi</taxon>
        <taxon>Dikarya</taxon>
        <taxon>Ascomycota</taxon>
        <taxon>Pezizomycotina</taxon>
        <taxon>Sordariomycetes</taxon>
        <taxon>Hypocreomycetidae</taxon>
        <taxon>Hypocreales</taxon>
        <taxon>Nectriaceae</taxon>
        <taxon>Fusarium</taxon>
    </lineage>
</organism>
<evidence type="ECO:0000313" key="2">
    <source>
        <dbReference type="EMBL" id="KPA35585.1"/>
    </source>
</evidence>
<name>A0A0N0V4N7_FUSLA</name>
<comment type="caution">
    <text evidence="2">The sequence shown here is derived from an EMBL/GenBank/DDBJ whole genome shotgun (WGS) entry which is preliminary data.</text>
</comment>
<accession>A0A0N0V4N7</accession>
<evidence type="ECO:0000313" key="3">
    <source>
        <dbReference type="Proteomes" id="UP000037904"/>
    </source>
</evidence>
<dbReference type="Proteomes" id="UP000037904">
    <property type="component" value="Unassembled WGS sequence"/>
</dbReference>
<feature type="compositionally biased region" description="Polar residues" evidence="1">
    <location>
        <begin position="146"/>
        <end position="164"/>
    </location>
</feature>
<dbReference type="AlphaFoldDB" id="A0A0N0V4N7"/>
<dbReference type="EMBL" id="JXCE01001013">
    <property type="protein sequence ID" value="KPA35585.1"/>
    <property type="molecule type" value="Genomic_DNA"/>
</dbReference>
<reference evidence="2 3" key="1">
    <citation type="submission" date="2015-04" db="EMBL/GenBank/DDBJ databases">
        <title>The draft genome sequence of Fusarium langsethiae, a T-2/HT-2 mycotoxin producer.</title>
        <authorList>
            <person name="Lysoe E."/>
            <person name="Divon H.H."/>
            <person name="Terzi V."/>
            <person name="Orru L."/>
            <person name="Lamontanara A."/>
            <person name="Kolseth A.-K."/>
            <person name="Frandsen R.J."/>
            <person name="Nielsen K."/>
            <person name="Thrane U."/>
        </authorList>
    </citation>
    <scope>NUCLEOTIDE SEQUENCE [LARGE SCALE GENOMIC DNA]</scope>
    <source>
        <strain evidence="2 3">Fl201059</strain>
    </source>
</reference>
<keyword evidence="3" id="KW-1185">Reference proteome</keyword>
<feature type="region of interest" description="Disordered" evidence="1">
    <location>
        <begin position="141"/>
        <end position="165"/>
    </location>
</feature>
<feature type="region of interest" description="Disordered" evidence="1">
    <location>
        <begin position="1"/>
        <end position="64"/>
    </location>
</feature>
<gene>
    <name evidence="2" type="ORF">FLAG1_11705</name>
</gene>
<evidence type="ECO:0000256" key="1">
    <source>
        <dbReference type="SAM" id="MobiDB-lite"/>
    </source>
</evidence>